<dbReference type="InterPro" id="IPR007161">
    <property type="entry name" value="DUF364"/>
</dbReference>
<accession>A0A4P9UQT0</accession>
<organism evidence="3 4">
    <name type="scientific">Methylotuvimicrobium buryatense</name>
    <name type="common">Methylomicrobium buryatense</name>
    <dbReference type="NCBI Taxonomy" id="95641"/>
    <lineage>
        <taxon>Bacteria</taxon>
        <taxon>Pseudomonadati</taxon>
        <taxon>Pseudomonadota</taxon>
        <taxon>Gammaproteobacteria</taxon>
        <taxon>Methylococcales</taxon>
        <taxon>Methylococcaceae</taxon>
        <taxon>Methylotuvimicrobium</taxon>
    </lineage>
</organism>
<dbReference type="STRING" id="675511.GCA_000341735_03984"/>
<feature type="domain" description="DUF4213" evidence="2">
    <location>
        <begin position="8"/>
        <end position="89"/>
    </location>
</feature>
<dbReference type="Gene3D" id="3.30.390.100">
    <property type="match status" value="1"/>
</dbReference>
<dbReference type="KEGG" id="mbur:EQU24_17320"/>
<dbReference type="EMBL" id="CP035467">
    <property type="protein sequence ID" value="QCW83809.1"/>
    <property type="molecule type" value="Genomic_DNA"/>
</dbReference>
<evidence type="ECO:0000313" key="4">
    <source>
        <dbReference type="Proteomes" id="UP000305881"/>
    </source>
</evidence>
<proteinExistence type="predicted"/>
<dbReference type="Gene3D" id="3.40.50.11590">
    <property type="match status" value="1"/>
</dbReference>
<keyword evidence="4" id="KW-1185">Reference proteome</keyword>
<dbReference type="SUPFAM" id="SSF159713">
    <property type="entry name" value="Dhaf3308-like"/>
    <property type="match status" value="1"/>
</dbReference>
<protein>
    <recommendedName>
        <fullName evidence="5">DUF364 domain-containing protein</fullName>
    </recommendedName>
</protein>
<dbReference type="InterPro" id="IPR025251">
    <property type="entry name" value="DUF4213"/>
</dbReference>
<dbReference type="Pfam" id="PF13938">
    <property type="entry name" value="DUF4213"/>
    <property type="match status" value="1"/>
</dbReference>
<dbReference type="OrthoDB" id="9806942at2"/>
<name>A0A4P9UQT0_METBY</name>
<dbReference type="Pfam" id="PF04016">
    <property type="entry name" value="DUF364"/>
    <property type="match status" value="1"/>
</dbReference>
<dbReference type="AlphaFoldDB" id="A0A4P9UQT0"/>
<evidence type="ECO:0000259" key="2">
    <source>
        <dbReference type="Pfam" id="PF13938"/>
    </source>
</evidence>
<feature type="domain" description="Putative heavy-metal chelation" evidence="1">
    <location>
        <begin position="113"/>
        <end position="248"/>
    </location>
</feature>
<dbReference type="Proteomes" id="UP000305881">
    <property type="component" value="Chromosome"/>
</dbReference>
<reference evidence="4" key="1">
    <citation type="journal article" date="2019" name="J. Bacteriol.">
        <title>A Mutagenic Screen Identifies a TonB-Dependent Receptor Required for the Lanthanide Metal Switch in the Type I Methanotroph 'Methylotuvimicrobium buryatense' 5GB1C.</title>
        <authorList>
            <person name="Groom J.D."/>
            <person name="Ford S.M."/>
            <person name="Pesesky M.W."/>
            <person name="Lidstrom M.E."/>
        </authorList>
    </citation>
    <scope>NUCLEOTIDE SEQUENCE [LARGE SCALE GENOMIC DNA]</scope>
    <source>
        <strain evidence="4">5GB1C</strain>
    </source>
</reference>
<gene>
    <name evidence="3" type="ORF">EQU24_17320</name>
</gene>
<evidence type="ECO:0000259" key="1">
    <source>
        <dbReference type="Pfam" id="PF04016"/>
    </source>
</evidence>
<evidence type="ECO:0000313" key="3">
    <source>
        <dbReference type="EMBL" id="QCW83809.1"/>
    </source>
</evidence>
<sequence length="324" mass="35760">MDDPRRIYEMLLDYCSGGSTVGSLTIGLVWTVCRESQNDNAGLCMSPGVPTRTLPWAGALTGKPLSELAAGLMSWDPYQACLAMAAVNCCINARTLPESEPLDAAPGRENLAVFDYFLPHLCDKKVAVVGRYPGLELYHEQLDLTVLELNPGPGDFPAAASEYVLPMADWVFLTGSSIPNKTFPRLAELSAGAVTVLMGPTVPWLPQWHEFGIDYLAGIEVTDADRLFETAAQGGGVRIFGNGVHYRVAELSDRNNLAWLKTQIAECYAEKSRLTEAMEQWYERGNTARFEAWETLERVNTRLSRLDSGFKRLWDRSNMNGVNG</sequence>
<dbReference type="RefSeq" id="WP_026130350.1">
    <property type="nucleotide sequence ID" value="NZ_CP035467.1"/>
</dbReference>
<evidence type="ECO:0008006" key="5">
    <source>
        <dbReference type="Google" id="ProtNLM"/>
    </source>
</evidence>